<dbReference type="RefSeq" id="XP_013353329.1">
    <property type="nucleotide sequence ID" value="XM_013497875.1"/>
</dbReference>
<dbReference type="Proteomes" id="UP000030744">
    <property type="component" value="Unassembled WGS sequence"/>
</dbReference>
<name>U6JZ91_9EIME</name>
<proteinExistence type="predicted"/>
<evidence type="ECO:0000313" key="1">
    <source>
        <dbReference type="EMBL" id="CDJ30764.1"/>
    </source>
</evidence>
<evidence type="ECO:0000313" key="2">
    <source>
        <dbReference type="Proteomes" id="UP000030744"/>
    </source>
</evidence>
<organism evidence="1 2">
    <name type="scientific">Eimeria mitis</name>
    <dbReference type="NCBI Taxonomy" id="44415"/>
    <lineage>
        <taxon>Eukaryota</taxon>
        <taxon>Sar</taxon>
        <taxon>Alveolata</taxon>
        <taxon>Apicomplexa</taxon>
        <taxon>Conoidasida</taxon>
        <taxon>Coccidia</taxon>
        <taxon>Eucoccidiorida</taxon>
        <taxon>Eimeriorina</taxon>
        <taxon>Eimeriidae</taxon>
        <taxon>Eimeria</taxon>
    </lineage>
</organism>
<reference evidence="1" key="2">
    <citation type="submission" date="2013-10" db="EMBL/GenBank/DDBJ databases">
        <authorList>
            <person name="Aslett M."/>
        </authorList>
    </citation>
    <scope>NUCLEOTIDE SEQUENCE [LARGE SCALE GENOMIC DNA]</scope>
    <source>
        <strain evidence="1">Houghton</strain>
    </source>
</reference>
<dbReference type="VEuPathDB" id="ToxoDB:EMH_0027460"/>
<dbReference type="EMBL" id="HG682767">
    <property type="protein sequence ID" value="CDJ30764.1"/>
    <property type="molecule type" value="Genomic_DNA"/>
</dbReference>
<dbReference type="AlphaFoldDB" id="U6JZ91"/>
<sequence>MSRETTLVEPPGDQRADVSAQRLHRWGLRECGLGQGVEKTPTNDKTAAAAAAVAAAAAAASDAVERREAVQGAAPANMNEKTQQ</sequence>
<keyword evidence="2" id="KW-1185">Reference proteome</keyword>
<gene>
    <name evidence="1" type="ORF">EMH_0027460</name>
</gene>
<reference evidence="1" key="1">
    <citation type="submission" date="2013-10" db="EMBL/GenBank/DDBJ databases">
        <title>Genomic analysis of the causative agents of coccidiosis in chickens.</title>
        <authorList>
            <person name="Reid A.J."/>
            <person name="Blake D."/>
            <person name="Billington K."/>
            <person name="Browne H."/>
            <person name="Dunn M."/>
            <person name="Hung S."/>
            <person name="Kawahara F."/>
            <person name="Miranda-Saavedra D."/>
            <person name="Mourier T."/>
            <person name="Nagra H."/>
            <person name="Otto T.D."/>
            <person name="Rawlings N."/>
            <person name="Sanchez A."/>
            <person name="Sanders M."/>
            <person name="Subramaniam C."/>
            <person name="Tay Y."/>
            <person name="Dear P."/>
            <person name="Doerig C."/>
            <person name="Gruber A."/>
            <person name="Parkinson J."/>
            <person name="Shirley M."/>
            <person name="Wan K.L."/>
            <person name="Berriman M."/>
            <person name="Tomley F."/>
            <person name="Pain A."/>
        </authorList>
    </citation>
    <scope>NUCLEOTIDE SEQUENCE [LARGE SCALE GENOMIC DNA]</scope>
    <source>
        <strain evidence="1">Houghton</strain>
    </source>
</reference>
<protein>
    <submittedName>
        <fullName evidence="1">Uncharacterized protein</fullName>
    </submittedName>
</protein>
<dbReference type="GeneID" id="25377609"/>
<accession>U6JZ91</accession>